<keyword evidence="1" id="KW-0507">mRNA processing</keyword>
<dbReference type="Proteomes" id="UP000765509">
    <property type="component" value="Unassembled WGS sequence"/>
</dbReference>
<dbReference type="SMART" id="SM00343">
    <property type="entry name" value="ZnF_C2HC"/>
    <property type="match status" value="1"/>
</dbReference>
<evidence type="ECO:0000313" key="5">
    <source>
        <dbReference type="EMBL" id="MBW0467993.1"/>
    </source>
</evidence>
<sequence>MEHIDYIDGLFHHVPRIPDYWITARLNTAFKGHASIWYIEMKEIHGRRKWPWWKNEKPQTPHTTARGTRACSKMKRTNKGKSSQFRRSSFKEKQPVRVDLEEKPKEKMEEVTKKKNTCHNCGSTEHYANNCTKAKKKVYAIKQVPEEESQTEDYESDSMGDAIRKKSDDDQDPREEFLVEYQE</sequence>
<evidence type="ECO:0000259" key="4">
    <source>
        <dbReference type="PROSITE" id="PS50158"/>
    </source>
</evidence>
<protein>
    <recommendedName>
        <fullName evidence="4">CCHC-type domain-containing protein</fullName>
    </recommendedName>
</protein>
<feature type="compositionally biased region" description="Acidic residues" evidence="3">
    <location>
        <begin position="146"/>
        <end position="158"/>
    </location>
</feature>
<evidence type="ECO:0000256" key="3">
    <source>
        <dbReference type="SAM" id="MobiDB-lite"/>
    </source>
</evidence>
<dbReference type="GO" id="GO:0003676">
    <property type="term" value="F:nucleic acid binding"/>
    <property type="evidence" value="ECO:0007669"/>
    <property type="project" value="InterPro"/>
</dbReference>
<dbReference type="EMBL" id="AVOT02001742">
    <property type="protein sequence ID" value="MBW0467993.1"/>
    <property type="molecule type" value="Genomic_DNA"/>
</dbReference>
<dbReference type="AlphaFoldDB" id="A0A9Q3GHU9"/>
<accession>A0A9Q3GHU9</accession>
<evidence type="ECO:0000256" key="1">
    <source>
        <dbReference type="ARBA" id="ARBA00022664"/>
    </source>
</evidence>
<dbReference type="GO" id="GO:0008270">
    <property type="term" value="F:zinc ion binding"/>
    <property type="evidence" value="ECO:0007669"/>
    <property type="project" value="UniProtKB-KW"/>
</dbReference>
<name>A0A9Q3GHU9_9BASI</name>
<keyword evidence="2" id="KW-0863">Zinc-finger</keyword>
<comment type="caution">
    <text evidence="5">The sequence shown here is derived from an EMBL/GenBank/DDBJ whole genome shotgun (WGS) entry which is preliminary data.</text>
</comment>
<proteinExistence type="predicted"/>
<keyword evidence="2" id="KW-0479">Metal-binding</keyword>
<dbReference type="InterPro" id="IPR036875">
    <property type="entry name" value="Znf_CCHC_sf"/>
</dbReference>
<dbReference type="Pfam" id="PF00098">
    <property type="entry name" value="zf-CCHC"/>
    <property type="match status" value="1"/>
</dbReference>
<keyword evidence="6" id="KW-1185">Reference proteome</keyword>
<dbReference type="Gene3D" id="4.10.60.10">
    <property type="entry name" value="Zinc finger, CCHC-type"/>
    <property type="match status" value="1"/>
</dbReference>
<dbReference type="GO" id="GO:0006397">
    <property type="term" value="P:mRNA processing"/>
    <property type="evidence" value="ECO:0007669"/>
    <property type="project" value="UniProtKB-KW"/>
</dbReference>
<feature type="region of interest" description="Disordered" evidence="3">
    <location>
        <begin position="142"/>
        <end position="183"/>
    </location>
</feature>
<dbReference type="OrthoDB" id="8026949at2759"/>
<dbReference type="SUPFAM" id="SSF57756">
    <property type="entry name" value="Retrovirus zinc finger-like domains"/>
    <property type="match status" value="1"/>
</dbReference>
<keyword evidence="2" id="KW-0862">Zinc</keyword>
<dbReference type="InterPro" id="IPR001878">
    <property type="entry name" value="Znf_CCHC"/>
</dbReference>
<evidence type="ECO:0000256" key="2">
    <source>
        <dbReference type="PROSITE-ProRule" id="PRU00047"/>
    </source>
</evidence>
<gene>
    <name evidence="5" type="ORF">O181_007708</name>
</gene>
<feature type="region of interest" description="Disordered" evidence="3">
    <location>
        <begin position="54"/>
        <end position="108"/>
    </location>
</feature>
<organism evidence="5 6">
    <name type="scientific">Austropuccinia psidii MF-1</name>
    <dbReference type="NCBI Taxonomy" id="1389203"/>
    <lineage>
        <taxon>Eukaryota</taxon>
        <taxon>Fungi</taxon>
        <taxon>Dikarya</taxon>
        <taxon>Basidiomycota</taxon>
        <taxon>Pucciniomycotina</taxon>
        <taxon>Pucciniomycetes</taxon>
        <taxon>Pucciniales</taxon>
        <taxon>Sphaerophragmiaceae</taxon>
        <taxon>Austropuccinia</taxon>
    </lineage>
</organism>
<evidence type="ECO:0000313" key="6">
    <source>
        <dbReference type="Proteomes" id="UP000765509"/>
    </source>
</evidence>
<reference evidence="5" key="1">
    <citation type="submission" date="2021-03" db="EMBL/GenBank/DDBJ databases">
        <title>Draft genome sequence of rust myrtle Austropuccinia psidii MF-1, a brazilian biotype.</title>
        <authorList>
            <person name="Quecine M.C."/>
            <person name="Pachon D.M.R."/>
            <person name="Bonatelli M.L."/>
            <person name="Correr F.H."/>
            <person name="Franceschini L.M."/>
            <person name="Leite T.F."/>
            <person name="Margarido G.R.A."/>
            <person name="Almeida C.A."/>
            <person name="Ferrarezi J.A."/>
            <person name="Labate C.A."/>
        </authorList>
    </citation>
    <scope>NUCLEOTIDE SEQUENCE</scope>
    <source>
        <strain evidence="5">MF-1</strain>
    </source>
</reference>
<feature type="compositionally biased region" description="Basic and acidic residues" evidence="3">
    <location>
        <begin position="89"/>
        <end position="108"/>
    </location>
</feature>
<dbReference type="PROSITE" id="PS50158">
    <property type="entry name" value="ZF_CCHC"/>
    <property type="match status" value="1"/>
</dbReference>
<feature type="domain" description="CCHC-type" evidence="4">
    <location>
        <begin position="118"/>
        <end position="133"/>
    </location>
</feature>